<name>G0URA3_TRYCI</name>
<keyword evidence="1" id="KW-0472">Membrane</keyword>
<evidence type="ECO:0000313" key="2">
    <source>
        <dbReference type="EMBL" id="CCC91914.1"/>
    </source>
</evidence>
<reference evidence="2" key="1">
    <citation type="journal article" date="2012" name="Proc. Natl. Acad. Sci. U.S.A.">
        <title>Antigenic diversity is generated by distinct evolutionary mechanisms in African trypanosome species.</title>
        <authorList>
            <person name="Jackson A.P."/>
            <person name="Berry A."/>
            <person name="Aslett M."/>
            <person name="Allison H.C."/>
            <person name="Burton P."/>
            <person name="Vavrova-Anderson J."/>
            <person name="Brown R."/>
            <person name="Browne H."/>
            <person name="Corton N."/>
            <person name="Hauser H."/>
            <person name="Gamble J."/>
            <person name="Gilderthorp R."/>
            <person name="Marcello L."/>
            <person name="McQuillan J."/>
            <person name="Otto T.D."/>
            <person name="Quail M.A."/>
            <person name="Sanders M.J."/>
            <person name="van Tonder A."/>
            <person name="Ginger M.L."/>
            <person name="Field M.C."/>
            <person name="Barry J.D."/>
            <person name="Hertz-Fowler C."/>
            <person name="Berriman M."/>
        </authorList>
    </citation>
    <scope>NUCLEOTIDE SEQUENCE</scope>
    <source>
        <strain evidence="2">IL3000</strain>
    </source>
</reference>
<gene>
    <name evidence="2" type="ORF">TCIL3000_8_1300</name>
</gene>
<keyword evidence="1" id="KW-0812">Transmembrane</keyword>
<sequence>MFDLLSVLLYATREVVSAGPQHDSLFLHTRRSLASSPSRTMLSFFVLFCFAVLYCSCGRLTTFWVYFLRVPCLSLKILSNKPPFVAATCDYSAIERNSDRKQHEVGWTGEEGVVA</sequence>
<accession>G0URA3</accession>
<feature type="transmembrane region" description="Helical" evidence="1">
    <location>
        <begin position="41"/>
        <end position="67"/>
    </location>
</feature>
<protein>
    <submittedName>
        <fullName evidence="2">Uncharacterized protein</fullName>
    </submittedName>
</protein>
<organism evidence="2">
    <name type="scientific">Trypanosoma congolense (strain IL3000)</name>
    <dbReference type="NCBI Taxonomy" id="1068625"/>
    <lineage>
        <taxon>Eukaryota</taxon>
        <taxon>Discoba</taxon>
        <taxon>Euglenozoa</taxon>
        <taxon>Kinetoplastea</taxon>
        <taxon>Metakinetoplastina</taxon>
        <taxon>Trypanosomatida</taxon>
        <taxon>Trypanosomatidae</taxon>
        <taxon>Trypanosoma</taxon>
        <taxon>Nannomonas</taxon>
    </lineage>
</organism>
<dbReference type="AlphaFoldDB" id="G0URA3"/>
<keyword evidence="1" id="KW-1133">Transmembrane helix</keyword>
<proteinExistence type="predicted"/>
<dbReference type="EMBL" id="HE575321">
    <property type="protein sequence ID" value="CCC91914.1"/>
    <property type="molecule type" value="Genomic_DNA"/>
</dbReference>
<evidence type="ECO:0000256" key="1">
    <source>
        <dbReference type="SAM" id="Phobius"/>
    </source>
</evidence>